<dbReference type="SUPFAM" id="SSF51735">
    <property type="entry name" value="NAD(P)-binding Rossmann-fold domains"/>
    <property type="match status" value="1"/>
</dbReference>
<keyword evidence="1" id="KW-0521">NADP</keyword>
<protein>
    <submittedName>
        <fullName evidence="3">Putative 3-hydroxyacyl-CoA dehydrogenase</fullName>
    </submittedName>
</protein>
<dbReference type="EMBL" id="KV419404">
    <property type="protein sequence ID" value="KZS94378.1"/>
    <property type="molecule type" value="Genomic_DNA"/>
</dbReference>
<dbReference type="InterPro" id="IPR002347">
    <property type="entry name" value="SDR_fam"/>
</dbReference>
<dbReference type="PANTHER" id="PTHR43658:SF8">
    <property type="entry name" value="17-BETA-HYDROXYSTEROID DEHYDROGENASE 14-RELATED"/>
    <property type="match status" value="1"/>
</dbReference>
<proteinExistence type="predicted"/>
<evidence type="ECO:0000313" key="3">
    <source>
        <dbReference type="EMBL" id="KZS94378.1"/>
    </source>
</evidence>
<dbReference type="PANTHER" id="PTHR43658">
    <property type="entry name" value="SHORT-CHAIN DEHYDROGENASE/REDUCTASE"/>
    <property type="match status" value="1"/>
</dbReference>
<dbReference type="STRING" id="1314777.A0A164VQU5"/>
<dbReference type="Proteomes" id="UP000076722">
    <property type="component" value="Unassembled WGS sequence"/>
</dbReference>
<evidence type="ECO:0000256" key="2">
    <source>
        <dbReference type="ARBA" id="ARBA00023002"/>
    </source>
</evidence>
<dbReference type="InterPro" id="IPR036291">
    <property type="entry name" value="NAD(P)-bd_dom_sf"/>
</dbReference>
<dbReference type="Pfam" id="PF00106">
    <property type="entry name" value="adh_short"/>
    <property type="match status" value="1"/>
</dbReference>
<dbReference type="AlphaFoldDB" id="A0A164VQU5"/>
<dbReference type="Gene3D" id="3.40.50.720">
    <property type="entry name" value="NAD(P)-binding Rossmann-like Domain"/>
    <property type="match status" value="1"/>
</dbReference>
<dbReference type="OrthoDB" id="1274115at2759"/>
<keyword evidence="2" id="KW-0560">Oxidoreductase</keyword>
<keyword evidence="4" id="KW-1185">Reference proteome</keyword>
<gene>
    <name evidence="3" type="ORF">SISNIDRAFT_439856</name>
</gene>
<dbReference type="PROSITE" id="PS00061">
    <property type="entry name" value="ADH_SHORT"/>
    <property type="match status" value="1"/>
</dbReference>
<accession>A0A164VQU5</accession>
<dbReference type="GO" id="GO:0016491">
    <property type="term" value="F:oxidoreductase activity"/>
    <property type="evidence" value="ECO:0007669"/>
    <property type="project" value="UniProtKB-KW"/>
</dbReference>
<evidence type="ECO:0000313" key="4">
    <source>
        <dbReference type="Proteomes" id="UP000076722"/>
    </source>
</evidence>
<organism evidence="3 4">
    <name type="scientific">Sistotremastrum niveocremeum HHB9708</name>
    <dbReference type="NCBI Taxonomy" id="1314777"/>
    <lineage>
        <taxon>Eukaryota</taxon>
        <taxon>Fungi</taxon>
        <taxon>Dikarya</taxon>
        <taxon>Basidiomycota</taxon>
        <taxon>Agaricomycotina</taxon>
        <taxon>Agaricomycetes</taxon>
        <taxon>Sistotremastrales</taxon>
        <taxon>Sistotremastraceae</taxon>
        <taxon>Sertulicium</taxon>
        <taxon>Sertulicium niveocremeum</taxon>
    </lineage>
</organism>
<name>A0A164VQU5_9AGAM</name>
<dbReference type="InterPro" id="IPR020904">
    <property type="entry name" value="Sc_DH/Rdtase_CS"/>
</dbReference>
<reference evidence="3 4" key="1">
    <citation type="journal article" date="2016" name="Mol. Biol. Evol.">
        <title>Comparative Genomics of Early-Diverging Mushroom-Forming Fungi Provides Insights into the Origins of Lignocellulose Decay Capabilities.</title>
        <authorList>
            <person name="Nagy L.G."/>
            <person name="Riley R."/>
            <person name="Tritt A."/>
            <person name="Adam C."/>
            <person name="Daum C."/>
            <person name="Floudas D."/>
            <person name="Sun H."/>
            <person name="Yadav J.S."/>
            <person name="Pangilinan J."/>
            <person name="Larsson K.H."/>
            <person name="Matsuura K."/>
            <person name="Barry K."/>
            <person name="Labutti K."/>
            <person name="Kuo R."/>
            <person name="Ohm R.A."/>
            <person name="Bhattacharya S.S."/>
            <person name="Shirouzu T."/>
            <person name="Yoshinaga Y."/>
            <person name="Martin F.M."/>
            <person name="Grigoriev I.V."/>
            <person name="Hibbett D.S."/>
        </authorList>
    </citation>
    <scope>NUCLEOTIDE SEQUENCE [LARGE SCALE GENOMIC DNA]</scope>
    <source>
        <strain evidence="3 4">HHB9708</strain>
    </source>
</reference>
<evidence type="ECO:0000256" key="1">
    <source>
        <dbReference type="ARBA" id="ARBA00022857"/>
    </source>
</evidence>
<dbReference type="PRINTS" id="PR00081">
    <property type="entry name" value="GDHRDH"/>
</dbReference>
<sequence>MKIANRTFIVSGGSSGLGLATVQALHESGAFISVLDLRMPDGGFDGFSRVAFFKVDVTKVDQIQDAIDKTIEWAKSTRAPLGGVITCAGIAMLAKMVKSDGTPHPLKAWNKILDVNLNGTFNLARLTCQHLIKVDPEGSDEERGVIIMVSSSEAFEGQGSQTAYVASKGAIRSMTLPMARDLGRYGIRVNSIAPSAFATGMTAHASPQAIQAMKKHFVFPTRIGKPDEFARTVKWIIECPYVNGDTFRLSGGSRIPAKL</sequence>